<evidence type="ECO:0000313" key="2">
    <source>
        <dbReference type="Proteomes" id="UP001374584"/>
    </source>
</evidence>
<organism evidence="1 2">
    <name type="scientific">Phaseolus coccineus</name>
    <name type="common">Scarlet runner bean</name>
    <name type="synonym">Phaseolus multiflorus</name>
    <dbReference type="NCBI Taxonomy" id="3886"/>
    <lineage>
        <taxon>Eukaryota</taxon>
        <taxon>Viridiplantae</taxon>
        <taxon>Streptophyta</taxon>
        <taxon>Embryophyta</taxon>
        <taxon>Tracheophyta</taxon>
        <taxon>Spermatophyta</taxon>
        <taxon>Magnoliopsida</taxon>
        <taxon>eudicotyledons</taxon>
        <taxon>Gunneridae</taxon>
        <taxon>Pentapetalae</taxon>
        <taxon>rosids</taxon>
        <taxon>fabids</taxon>
        <taxon>Fabales</taxon>
        <taxon>Fabaceae</taxon>
        <taxon>Papilionoideae</taxon>
        <taxon>50 kb inversion clade</taxon>
        <taxon>NPAAA clade</taxon>
        <taxon>indigoferoid/millettioid clade</taxon>
        <taxon>Phaseoleae</taxon>
        <taxon>Phaseolus</taxon>
    </lineage>
</organism>
<sequence length="70" mass="7817">MYQRGAREICDTWESRVDGSTRTKPNVAMAHAVHTIKHSPQLKRGERERGVTCARALLPAPSSFVLLKLS</sequence>
<gene>
    <name evidence="1" type="ORF">VNO80_28643</name>
</gene>
<dbReference type="EMBL" id="JAYMYR010000011">
    <property type="protein sequence ID" value="KAK7331900.1"/>
    <property type="molecule type" value="Genomic_DNA"/>
</dbReference>
<comment type="caution">
    <text evidence="1">The sequence shown here is derived from an EMBL/GenBank/DDBJ whole genome shotgun (WGS) entry which is preliminary data.</text>
</comment>
<accession>A0AAN9L9H3</accession>
<evidence type="ECO:0000313" key="1">
    <source>
        <dbReference type="EMBL" id="KAK7331900.1"/>
    </source>
</evidence>
<keyword evidence="2" id="KW-1185">Reference proteome</keyword>
<dbReference type="AlphaFoldDB" id="A0AAN9L9H3"/>
<dbReference type="Proteomes" id="UP001374584">
    <property type="component" value="Unassembled WGS sequence"/>
</dbReference>
<name>A0AAN9L9H3_PHACN</name>
<proteinExistence type="predicted"/>
<protein>
    <submittedName>
        <fullName evidence="1">Uncharacterized protein</fullName>
    </submittedName>
</protein>
<reference evidence="1 2" key="1">
    <citation type="submission" date="2024-01" db="EMBL/GenBank/DDBJ databases">
        <title>The genomes of 5 underutilized Papilionoideae crops provide insights into root nodulation and disease resistanc.</title>
        <authorList>
            <person name="Jiang F."/>
        </authorList>
    </citation>
    <scope>NUCLEOTIDE SEQUENCE [LARGE SCALE GENOMIC DNA]</scope>
    <source>
        <strain evidence="1">JINMINGXINNONG_FW02</strain>
        <tissue evidence="1">Leaves</tissue>
    </source>
</reference>